<dbReference type="InterPro" id="IPR008983">
    <property type="entry name" value="Tumour_necrosis_fac-like_dom"/>
</dbReference>
<dbReference type="Proteomes" id="UP000261420">
    <property type="component" value="Unplaced"/>
</dbReference>
<feature type="signal peptide" evidence="5">
    <location>
        <begin position="1"/>
        <end position="21"/>
    </location>
</feature>
<evidence type="ECO:0000313" key="8">
    <source>
        <dbReference type="Proteomes" id="UP000261420"/>
    </source>
</evidence>
<dbReference type="SUPFAM" id="SSF49842">
    <property type="entry name" value="TNF-like"/>
    <property type="match status" value="1"/>
</dbReference>
<dbReference type="PRINTS" id="PR00007">
    <property type="entry name" value="COMPLEMNTC1Q"/>
</dbReference>
<evidence type="ECO:0000259" key="6">
    <source>
        <dbReference type="PROSITE" id="PS50871"/>
    </source>
</evidence>
<keyword evidence="8" id="KW-1185">Reference proteome</keyword>
<keyword evidence="2" id="KW-0964">Secreted</keyword>
<proteinExistence type="predicted"/>
<evidence type="ECO:0000256" key="3">
    <source>
        <dbReference type="ARBA" id="ARBA00022530"/>
    </source>
</evidence>
<dbReference type="Gene3D" id="2.60.120.40">
    <property type="match status" value="1"/>
</dbReference>
<dbReference type="Pfam" id="PF00386">
    <property type="entry name" value="C1q"/>
    <property type="match status" value="1"/>
</dbReference>
<dbReference type="SMART" id="SM00110">
    <property type="entry name" value="C1Q"/>
    <property type="match status" value="1"/>
</dbReference>
<dbReference type="InterPro" id="IPR050392">
    <property type="entry name" value="Collagen/C1q_domain"/>
</dbReference>
<name>A0A3B4T7L4_SERDU</name>
<organism evidence="7 8">
    <name type="scientific">Seriola dumerili</name>
    <name type="common">Greater amberjack</name>
    <name type="synonym">Caranx dumerili</name>
    <dbReference type="NCBI Taxonomy" id="41447"/>
    <lineage>
        <taxon>Eukaryota</taxon>
        <taxon>Metazoa</taxon>
        <taxon>Chordata</taxon>
        <taxon>Craniata</taxon>
        <taxon>Vertebrata</taxon>
        <taxon>Euteleostomi</taxon>
        <taxon>Actinopterygii</taxon>
        <taxon>Neopterygii</taxon>
        <taxon>Teleostei</taxon>
        <taxon>Neoteleostei</taxon>
        <taxon>Acanthomorphata</taxon>
        <taxon>Carangaria</taxon>
        <taxon>Carangiformes</taxon>
        <taxon>Carangidae</taxon>
        <taxon>Seriola</taxon>
    </lineage>
</organism>
<reference evidence="7" key="1">
    <citation type="submission" date="2025-08" db="UniProtKB">
        <authorList>
            <consortium name="Ensembl"/>
        </authorList>
    </citation>
    <scope>IDENTIFICATION</scope>
</reference>
<evidence type="ECO:0000256" key="4">
    <source>
        <dbReference type="SAM" id="Coils"/>
    </source>
</evidence>
<dbReference type="PROSITE" id="PS50871">
    <property type="entry name" value="C1Q"/>
    <property type="match status" value="1"/>
</dbReference>
<evidence type="ECO:0000256" key="5">
    <source>
        <dbReference type="SAM" id="SignalP"/>
    </source>
</evidence>
<dbReference type="InterPro" id="IPR001073">
    <property type="entry name" value="C1q_dom"/>
</dbReference>
<reference evidence="7" key="2">
    <citation type="submission" date="2025-09" db="UniProtKB">
        <authorList>
            <consortium name="Ensembl"/>
        </authorList>
    </citation>
    <scope>IDENTIFICATION</scope>
</reference>
<sequence>MGRLSIMMLVCLLAGLSGGQAKGEGNEIQITELTHEDLADTKVENNGILMTKTTAATQSCESLIYSVLEELGALSERFAATVKALEETNKKLEATEMKLYALNSTVTELSQGKPRVAFSAALPIDGNIGPVNVLYSLVYSHVLSNSGGHYSQYTGYFTAPVQGVYYFTYSSLCWGGGEECGGSLYKNGHRVVSWYGHSPNHPTSGSNSAILQLQVGDKINVRLWPNMRISDNVNKYSSFSGFLLFPV</sequence>
<dbReference type="OMA" id="NIYMVLK"/>
<protein>
    <submittedName>
        <fullName evidence="7">Complement C1q-like protein 2</fullName>
    </submittedName>
</protein>
<feature type="coiled-coil region" evidence="4">
    <location>
        <begin position="75"/>
        <end position="105"/>
    </location>
</feature>
<dbReference type="GeneTree" id="ENSGT00940000163520"/>
<keyword evidence="3" id="KW-0272">Extracellular matrix</keyword>
<evidence type="ECO:0000313" key="7">
    <source>
        <dbReference type="Ensembl" id="ENSSDUP00000002084.1"/>
    </source>
</evidence>
<comment type="subcellular location">
    <subcellularLocation>
        <location evidence="1">Secreted</location>
        <location evidence="1">Extracellular space</location>
        <location evidence="1">Extracellular matrix</location>
    </subcellularLocation>
</comment>
<dbReference type="PANTHER" id="PTHR15427">
    <property type="entry name" value="EMILIN ELASTIN MICROFIBRIL INTERFACE-LOCATED PROTEIN ELASTIN MICROFIBRIL INTERFACER"/>
    <property type="match status" value="1"/>
</dbReference>
<keyword evidence="4" id="KW-0175">Coiled coil</keyword>
<evidence type="ECO:0000256" key="2">
    <source>
        <dbReference type="ARBA" id="ARBA00022525"/>
    </source>
</evidence>
<evidence type="ECO:0000256" key="1">
    <source>
        <dbReference type="ARBA" id="ARBA00004498"/>
    </source>
</evidence>
<feature type="domain" description="C1q" evidence="6">
    <location>
        <begin position="111"/>
        <end position="247"/>
    </location>
</feature>
<keyword evidence="5" id="KW-0732">Signal</keyword>
<feature type="chain" id="PRO_5017415760" evidence="5">
    <location>
        <begin position="22"/>
        <end position="247"/>
    </location>
</feature>
<dbReference type="AlphaFoldDB" id="A0A3B4T7L4"/>
<dbReference type="PANTHER" id="PTHR15427:SF50">
    <property type="entry name" value="COMPLEMENT C1Q TUMOR NECROSIS FACTOR-RELATED PROTEIN 2-LIKE"/>
    <property type="match status" value="1"/>
</dbReference>
<accession>A0A3B4T7L4</accession>
<dbReference type="Ensembl" id="ENSSDUT00000002147.1">
    <property type="protein sequence ID" value="ENSSDUP00000002084.1"/>
    <property type="gene ID" value="ENSSDUG00000001621.1"/>
</dbReference>